<sequence>MQQRRLLELQGSRGRWPPPRSGAPLWAWLLLGALAGRGAGGLLSEQQEELLELHNHYRGQVAPPASAMRPLECVRRDTSSMSQRADHSRALREQQRAAESTRDEQRAESSREQRVAESSREH</sequence>
<dbReference type="EMBL" id="SRLO01000365">
    <property type="protein sequence ID" value="TNN59025.1"/>
    <property type="molecule type" value="Genomic_DNA"/>
</dbReference>
<name>A0A4Z2H101_9TELE</name>
<dbReference type="Proteomes" id="UP000314294">
    <property type="component" value="Unassembled WGS sequence"/>
</dbReference>
<dbReference type="InterPro" id="IPR035940">
    <property type="entry name" value="CAP_sf"/>
</dbReference>
<evidence type="ECO:0000256" key="2">
    <source>
        <dbReference type="SAM" id="SignalP"/>
    </source>
</evidence>
<evidence type="ECO:0000313" key="3">
    <source>
        <dbReference type="EMBL" id="TNN59025.1"/>
    </source>
</evidence>
<keyword evidence="4" id="KW-1185">Reference proteome</keyword>
<reference evidence="3 4" key="1">
    <citation type="submission" date="2019-03" db="EMBL/GenBank/DDBJ databases">
        <title>First draft genome of Liparis tanakae, snailfish: a comprehensive survey of snailfish specific genes.</title>
        <authorList>
            <person name="Kim W."/>
            <person name="Song I."/>
            <person name="Jeong J.-H."/>
            <person name="Kim D."/>
            <person name="Kim S."/>
            <person name="Ryu S."/>
            <person name="Song J.Y."/>
            <person name="Lee S.K."/>
        </authorList>
    </citation>
    <scope>NUCLEOTIDE SEQUENCE [LARGE SCALE GENOMIC DNA]</scope>
    <source>
        <tissue evidence="3">Muscle</tissue>
    </source>
</reference>
<evidence type="ECO:0000313" key="4">
    <source>
        <dbReference type="Proteomes" id="UP000314294"/>
    </source>
</evidence>
<feature type="signal peptide" evidence="2">
    <location>
        <begin position="1"/>
        <end position="40"/>
    </location>
</feature>
<organism evidence="3 4">
    <name type="scientific">Liparis tanakae</name>
    <name type="common">Tanaka's snailfish</name>
    <dbReference type="NCBI Taxonomy" id="230148"/>
    <lineage>
        <taxon>Eukaryota</taxon>
        <taxon>Metazoa</taxon>
        <taxon>Chordata</taxon>
        <taxon>Craniata</taxon>
        <taxon>Vertebrata</taxon>
        <taxon>Euteleostomi</taxon>
        <taxon>Actinopterygii</taxon>
        <taxon>Neopterygii</taxon>
        <taxon>Teleostei</taxon>
        <taxon>Neoteleostei</taxon>
        <taxon>Acanthomorphata</taxon>
        <taxon>Eupercaria</taxon>
        <taxon>Perciformes</taxon>
        <taxon>Cottioidei</taxon>
        <taxon>Cottales</taxon>
        <taxon>Liparidae</taxon>
        <taxon>Liparis</taxon>
    </lineage>
</organism>
<gene>
    <name evidence="3" type="ORF">EYF80_030763</name>
</gene>
<feature type="compositionally biased region" description="Basic and acidic residues" evidence="1">
    <location>
        <begin position="72"/>
        <end position="122"/>
    </location>
</feature>
<evidence type="ECO:0008006" key="5">
    <source>
        <dbReference type="Google" id="ProtNLM"/>
    </source>
</evidence>
<feature type="region of interest" description="Disordered" evidence="1">
    <location>
        <begin position="1"/>
        <end position="20"/>
    </location>
</feature>
<feature type="region of interest" description="Disordered" evidence="1">
    <location>
        <begin position="60"/>
        <end position="122"/>
    </location>
</feature>
<evidence type="ECO:0000256" key="1">
    <source>
        <dbReference type="SAM" id="MobiDB-lite"/>
    </source>
</evidence>
<protein>
    <recommendedName>
        <fullName evidence="5">SCP domain-containing protein</fullName>
    </recommendedName>
</protein>
<keyword evidence="2" id="KW-0732">Signal</keyword>
<dbReference type="SUPFAM" id="SSF55797">
    <property type="entry name" value="PR-1-like"/>
    <property type="match status" value="1"/>
</dbReference>
<feature type="chain" id="PRO_5021345385" description="SCP domain-containing protein" evidence="2">
    <location>
        <begin position="41"/>
        <end position="122"/>
    </location>
</feature>
<comment type="caution">
    <text evidence="3">The sequence shown here is derived from an EMBL/GenBank/DDBJ whole genome shotgun (WGS) entry which is preliminary data.</text>
</comment>
<dbReference type="AlphaFoldDB" id="A0A4Z2H101"/>
<accession>A0A4Z2H101</accession>
<proteinExistence type="predicted"/>